<dbReference type="CDD" id="cd06578">
    <property type="entry name" value="HemD"/>
    <property type="match status" value="1"/>
</dbReference>
<keyword evidence="5 9" id="KW-0627">Porphyrin biosynthesis</keyword>
<evidence type="ECO:0000256" key="6">
    <source>
        <dbReference type="ARBA" id="ARBA00037589"/>
    </source>
</evidence>
<evidence type="ECO:0000256" key="1">
    <source>
        <dbReference type="ARBA" id="ARBA00004772"/>
    </source>
</evidence>
<dbReference type="InterPro" id="IPR039793">
    <property type="entry name" value="UROS/Hem4"/>
</dbReference>
<evidence type="ECO:0000256" key="8">
    <source>
        <dbReference type="ARBA" id="ARBA00048617"/>
    </source>
</evidence>
<dbReference type="InterPro" id="IPR003754">
    <property type="entry name" value="4pyrrol_synth_uPrphyn_synth"/>
</dbReference>
<evidence type="ECO:0000256" key="5">
    <source>
        <dbReference type="ARBA" id="ARBA00023244"/>
    </source>
</evidence>
<dbReference type="InterPro" id="IPR036108">
    <property type="entry name" value="4pyrrol_syn_uPrphyn_synt_sf"/>
</dbReference>
<evidence type="ECO:0000256" key="3">
    <source>
        <dbReference type="ARBA" id="ARBA00013109"/>
    </source>
</evidence>
<dbReference type="AlphaFoldDB" id="A0A328A0R3"/>
<comment type="similarity">
    <text evidence="2 9">Belongs to the uroporphyrinogen-III synthase family.</text>
</comment>
<dbReference type="UniPathway" id="UPA00251">
    <property type="reaction ID" value="UER00320"/>
</dbReference>
<evidence type="ECO:0000256" key="7">
    <source>
        <dbReference type="ARBA" id="ARBA00040167"/>
    </source>
</evidence>
<sequence>MVTMKPIVLMTDSKLYKDERVEIIHLPFIGVEPLPVQPTRQHYDWLIFTSKNAVEIFFKLYAHVTFENIAAIGIKTKEHIEHYNHKVAFMPSQFNQESFIDEMDNIFCHSTVCLPISTEARPKMYEALKSLADVDRIDLYSPVKIDENINSALQLMRTQQVDWITFMSPSSVNAFGKQKLEQYISVMAIGHVTSSALNQLNIEHYVSQFETKKSMIDTILNIENKRKGGL</sequence>
<comment type="caution">
    <text evidence="11">The sequence shown here is derived from an EMBL/GenBank/DDBJ whole genome shotgun (WGS) entry which is preliminary data.</text>
</comment>
<comment type="function">
    <text evidence="6 9">Catalyzes cyclization of the linear tetrapyrrole, hydroxymethylbilane, to the macrocyclic uroporphyrinogen III.</text>
</comment>
<dbReference type="Gene3D" id="3.40.50.10090">
    <property type="match status" value="2"/>
</dbReference>
<dbReference type="EC" id="4.2.1.75" evidence="3 9"/>
<feature type="domain" description="Tetrapyrrole biosynthesis uroporphyrinogen III synthase" evidence="10">
    <location>
        <begin position="19"/>
        <end position="216"/>
    </location>
</feature>
<evidence type="ECO:0000256" key="4">
    <source>
        <dbReference type="ARBA" id="ARBA00023239"/>
    </source>
</evidence>
<keyword evidence="4 9" id="KW-0456">Lyase</keyword>
<dbReference type="GO" id="GO:0006782">
    <property type="term" value="P:protoporphyrinogen IX biosynthetic process"/>
    <property type="evidence" value="ECO:0007669"/>
    <property type="project" value="UniProtKB-UniRule"/>
</dbReference>
<dbReference type="Proteomes" id="UP000249808">
    <property type="component" value="Unassembled WGS sequence"/>
</dbReference>
<name>A0A328A0R3_9STAP</name>
<organism evidence="11 12">
    <name type="scientific">Macrococcus epidermidis</name>
    <dbReference type="NCBI Taxonomy" id="1902580"/>
    <lineage>
        <taxon>Bacteria</taxon>
        <taxon>Bacillati</taxon>
        <taxon>Bacillota</taxon>
        <taxon>Bacilli</taxon>
        <taxon>Bacillales</taxon>
        <taxon>Staphylococcaceae</taxon>
        <taxon>Macrococcus</taxon>
    </lineage>
</organism>
<keyword evidence="12" id="KW-1185">Reference proteome</keyword>
<reference evidence="11 12" key="1">
    <citation type="journal article" date="2018" name="Front. Microbiol.">
        <title>Description and Comparative Genomics of Macrococcus caseolyticus subsp. hominis subsp. nov., Macrococcus goetzii sp. nov., Macrococcus epidermidis sp. nov., and Macrococcus bohemicus sp. nov., Novel Macrococci From Human Clinical Material With Virulence Potential and Suspected Uptake of Foreign DNA by Natural Transformation.</title>
        <authorList>
            <person name="Maslanova I."/>
            <person name="Wertheimer Z."/>
            <person name="Sedlacek I."/>
            <person name="Svec P."/>
            <person name="Indrakova A."/>
            <person name="Kovarovic V."/>
            <person name="Schumann P."/>
            <person name="Sproer C."/>
            <person name="Kralova S."/>
            <person name="Sedo O."/>
            <person name="Kristofova L."/>
            <person name="Vrbovska V."/>
            <person name="Fuzik T."/>
            <person name="Petras P."/>
            <person name="Zdrahal Z."/>
            <person name="Ruzickova V."/>
            <person name="Doskar J."/>
            <person name="Pantucek R."/>
        </authorList>
    </citation>
    <scope>NUCLEOTIDE SEQUENCE [LARGE SCALE GENOMIC DNA]</scope>
    <source>
        <strain evidence="11 12">01/688</strain>
    </source>
</reference>
<evidence type="ECO:0000313" key="11">
    <source>
        <dbReference type="EMBL" id="RAK46988.1"/>
    </source>
</evidence>
<dbReference type="PANTHER" id="PTHR38042">
    <property type="entry name" value="UROPORPHYRINOGEN-III SYNTHASE, CHLOROPLASTIC"/>
    <property type="match status" value="1"/>
</dbReference>
<protein>
    <recommendedName>
        <fullName evidence="7 9">Uroporphyrinogen-III synthase</fullName>
        <ecNumber evidence="3 9">4.2.1.75</ecNumber>
    </recommendedName>
</protein>
<dbReference type="PANTHER" id="PTHR38042:SF1">
    <property type="entry name" value="UROPORPHYRINOGEN-III SYNTHASE, CHLOROPLASTIC"/>
    <property type="match status" value="1"/>
</dbReference>
<evidence type="ECO:0000259" key="10">
    <source>
        <dbReference type="Pfam" id="PF02602"/>
    </source>
</evidence>
<proteinExistence type="inferred from homology"/>
<accession>A0A328A0R3</accession>
<dbReference type="Pfam" id="PF02602">
    <property type="entry name" value="HEM4"/>
    <property type="match status" value="1"/>
</dbReference>
<evidence type="ECO:0000313" key="12">
    <source>
        <dbReference type="Proteomes" id="UP000249808"/>
    </source>
</evidence>
<dbReference type="GO" id="GO:0006780">
    <property type="term" value="P:uroporphyrinogen III biosynthetic process"/>
    <property type="evidence" value="ECO:0007669"/>
    <property type="project" value="UniProtKB-UniRule"/>
</dbReference>
<gene>
    <name evidence="11" type="ORF">BHU61_05880</name>
</gene>
<evidence type="ECO:0000256" key="9">
    <source>
        <dbReference type="RuleBase" id="RU366031"/>
    </source>
</evidence>
<dbReference type="GO" id="GO:0004852">
    <property type="term" value="F:uroporphyrinogen-III synthase activity"/>
    <property type="evidence" value="ECO:0007669"/>
    <property type="project" value="UniProtKB-UniRule"/>
</dbReference>
<dbReference type="EMBL" id="PZJH01000001">
    <property type="protein sequence ID" value="RAK46988.1"/>
    <property type="molecule type" value="Genomic_DNA"/>
</dbReference>
<comment type="pathway">
    <text evidence="1 9">Porphyrin-containing compound metabolism; protoporphyrin-IX biosynthesis; coproporphyrinogen-III from 5-aminolevulinate: step 3/4.</text>
</comment>
<comment type="catalytic activity">
    <reaction evidence="8 9">
        <text>hydroxymethylbilane = uroporphyrinogen III + H2O</text>
        <dbReference type="Rhea" id="RHEA:18965"/>
        <dbReference type="ChEBI" id="CHEBI:15377"/>
        <dbReference type="ChEBI" id="CHEBI:57308"/>
        <dbReference type="ChEBI" id="CHEBI:57845"/>
        <dbReference type="EC" id="4.2.1.75"/>
    </reaction>
</comment>
<dbReference type="SUPFAM" id="SSF69618">
    <property type="entry name" value="HemD-like"/>
    <property type="match status" value="1"/>
</dbReference>
<evidence type="ECO:0000256" key="2">
    <source>
        <dbReference type="ARBA" id="ARBA00008133"/>
    </source>
</evidence>